<organism evidence="4 5">
    <name type="scientific">Sorangium cellulosum</name>
    <name type="common">Polyangium cellulosum</name>
    <dbReference type="NCBI Taxonomy" id="56"/>
    <lineage>
        <taxon>Bacteria</taxon>
        <taxon>Pseudomonadati</taxon>
        <taxon>Myxococcota</taxon>
        <taxon>Polyangia</taxon>
        <taxon>Polyangiales</taxon>
        <taxon>Polyangiaceae</taxon>
        <taxon>Sorangium</taxon>
    </lineage>
</organism>
<proteinExistence type="predicted"/>
<feature type="chain" id="PRO_5020777306" description="DUF4398 domain-containing protein" evidence="2">
    <location>
        <begin position="23"/>
        <end position="180"/>
    </location>
</feature>
<dbReference type="InterPro" id="IPR025511">
    <property type="entry name" value="DUF4398"/>
</dbReference>
<feature type="region of interest" description="Disordered" evidence="1">
    <location>
        <begin position="122"/>
        <end position="180"/>
    </location>
</feature>
<dbReference type="Pfam" id="PF14346">
    <property type="entry name" value="DUF4398"/>
    <property type="match status" value="1"/>
</dbReference>
<name>A0A4P2Q205_SORCE</name>
<dbReference type="OrthoDB" id="9945062at2"/>
<evidence type="ECO:0000259" key="3">
    <source>
        <dbReference type="Pfam" id="PF14346"/>
    </source>
</evidence>
<keyword evidence="2" id="KW-0732">Signal</keyword>
<evidence type="ECO:0000313" key="4">
    <source>
        <dbReference type="EMBL" id="AUX23131.1"/>
    </source>
</evidence>
<dbReference type="RefSeq" id="WP_129348190.1">
    <property type="nucleotide sequence ID" value="NZ_CP012670.1"/>
</dbReference>
<evidence type="ECO:0000313" key="5">
    <source>
        <dbReference type="Proteomes" id="UP000295781"/>
    </source>
</evidence>
<evidence type="ECO:0000256" key="1">
    <source>
        <dbReference type="SAM" id="MobiDB-lite"/>
    </source>
</evidence>
<dbReference type="PROSITE" id="PS51257">
    <property type="entry name" value="PROKAR_LIPOPROTEIN"/>
    <property type="match status" value="1"/>
</dbReference>
<feature type="domain" description="DUF4398" evidence="3">
    <location>
        <begin position="26"/>
        <end position="103"/>
    </location>
</feature>
<reference evidence="4 5" key="1">
    <citation type="submission" date="2015-09" db="EMBL/GenBank/DDBJ databases">
        <title>Sorangium comparison.</title>
        <authorList>
            <person name="Zaburannyi N."/>
            <person name="Bunk B."/>
            <person name="Overmann J."/>
            <person name="Mueller R."/>
        </authorList>
    </citation>
    <scope>NUCLEOTIDE SEQUENCE [LARGE SCALE GENOMIC DNA]</scope>
    <source>
        <strain evidence="4 5">So ceGT47</strain>
    </source>
</reference>
<protein>
    <recommendedName>
        <fullName evidence="3">DUF4398 domain-containing protein</fullName>
    </recommendedName>
</protein>
<dbReference type="EMBL" id="CP012670">
    <property type="protein sequence ID" value="AUX23131.1"/>
    <property type="molecule type" value="Genomic_DNA"/>
</dbReference>
<dbReference type="AlphaFoldDB" id="A0A4P2Q205"/>
<gene>
    <name evidence="4" type="ORF">SOCEGT47_036500</name>
</gene>
<feature type="compositionally biased region" description="Basic and acidic residues" evidence="1">
    <location>
        <begin position="141"/>
        <end position="154"/>
    </location>
</feature>
<feature type="signal peptide" evidence="2">
    <location>
        <begin position="1"/>
        <end position="22"/>
    </location>
</feature>
<sequence length="180" mass="19540">MRCDQWTMAMLLLGGLSGCASAPPPAELVSARKSYERARTSAAAELAPADLRSARDALERAERALTGALGSIEARDLAYVAERRAQLAESLGKTAAAERQRGAALQAYGEVHLALRKRGEAELLRREAERSEDPGASSEAGRARDPRPPEDPRSPRPGRQAKTPERPRDAERPPLVVNRR</sequence>
<feature type="compositionally biased region" description="Basic and acidic residues" evidence="1">
    <location>
        <begin position="162"/>
        <end position="172"/>
    </location>
</feature>
<feature type="compositionally biased region" description="Basic and acidic residues" evidence="1">
    <location>
        <begin position="122"/>
        <end position="133"/>
    </location>
</feature>
<dbReference type="Gene3D" id="1.20.1270.390">
    <property type="match status" value="1"/>
</dbReference>
<evidence type="ECO:0000256" key="2">
    <source>
        <dbReference type="SAM" id="SignalP"/>
    </source>
</evidence>
<accession>A0A4P2Q205</accession>
<dbReference type="Proteomes" id="UP000295781">
    <property type="component" value="Chromosome"/>
</dbReference>